<comment type="catalytic activity">
    <reaction evidence="8">
        <text>an all-trans-polyprenyl diphosphate + 1,4-dihydroxy-2-naphthoate + H(+) = a 2-demethylmenaquinol + CO2 + diphosphate</text>
        <dbReference type="Rhea" id="RHEA:26478"/>
        <dbReference type="Rhea" id="RHEA-COMP:9563"/>
        <dbReference type="Rhea" id="RHEA-COMP:9564"/>
        <dbReference type="ChEBI" id="CHEBI:11173"/>
        <dbReference type="ChEBI" id="CHEBI:15378"/>
        <dbReference type="ChEBI" id="CHEBI:16526"/>
        <dbReference type="ChEBI" id="CHEBI:33019"/>
        <dbReference type="ChEBI" id="CHEBI:55437"/>
        <dbReference type="ChEBI" id="CHEBI:58914"/>
        <dbReference type="EC" id="2.5.1.74"/>
    </reaction>
</comment>
<dbReference type="Pfam" id="PF01040">
    <property type="entry name" value="UbiA"/>
    <property type="match status" value="1"/>
</dbReference>
<keyword evidence="4 8" id="KW-0808">Transferase</keyword>
<organism evidence="10 11">
    <name type="scientific">Bifidobacterium samirii</name>
    <dbReference type="NCBI Taxonomy" id="2306974"/>
    <lineage>
        <taxon>Bacteria</taxon>
        <taxon>Bacillati</taxon>
        <taxon>Actinomycetota</taxon>
        <taxon>Actinomycetes</taxon>
        <taxon>Bifidobacteriales</taxon>
        <taxon>Bifidobacteriaceae</taxon>
        <taxon>Bifidobacterium</taxon>
    </lineage>
</organism>
<evidence type="ECO:0000256" key="3">
    <source>
        <dbReference type="ARBA" id="ARBA00022475"/>
    </source>
</evidence>
<dbReference type="InterPro" id="IPR004657">
    <property type="entry name" value="MenA"/>
</dbReference>
<keyword evidence="5 8" id="KW-0812">Transmembrane</keyword>
<dbReference type="GO" id="GO:0005886">
    <property type="term" value="C:plasma membrane"/>
    <property type="evidence" value="ECO:0007669"/>
    <property type="project" value="UniProtKB-SubCell"/>
</dbReference>
<dbReference type="Gene3D" id="1.20.120.1780">
    <property type="entry name" value="UbiA prenyltransferase"/>
    <property type="match status" value="1"/>
</dbReference>
<dbReference type="PANTHER" id="PTHR13929:SF0">
    <property type="entry name" value="UBIA PRENYLTRANSFERASE DOMAIN-CONTAINING PROTEIN 1"/>
    <property type="match status" value="1"/>
</dbReference>
<gene>
    <name evidence="8" type="primary">menA</name>
    <name evidence="10" type="ORF">D2E24_0145</name>
</gene>
<dbReference type="Proteomes" id="UP000287470">
    <property type="component" value="Unassembled WGS sequence"/>
</dbReference>
<comment type="similarity">
    <text evidence="8">Belongs to the MenA family. Type 1 subfamily.</text>
</comment>
<proteinExistence type="inferred from homology"/>
<feature type="transmembrane region" description="Helical" evidence="8">
    <location>
        <begin position="213"/>
        <end position="235"/>
    </location>
</feature>
<feature type="transmembrane region" description="Helical" evidence="8">
    <location>
        <begin position="133"/>
        <end position="152"/>
    </location>
</feature>
<dbReference type="InterPro" id="IPR026046">
    <property type="entry name" value="UBIAD1"/>
</dbReference>
<keyword evidence="6 8" id="KW-1133">Transmembrane helix</keyword>
<evidence type="ECO:0000256" key="4">
    <source>
        <dbReference type="ARBA" id="ARBA00022679"/>
    </source>
</evidence>
<keyword evidence="2 8" id="KW-0474">Menaquinone biosynthesis</keyword>
<dbReference type="InterPro" id="IPR044878">
    <property type="entry name" value="UbiA_sf"/>
</dbReference>
<dbReference type="EMBL" id="QXGK01000001">
    <property type="protein sequence ID" value="RSX58849.1"/>
    <property type="molecule type" value="Genomic_DNA"/>
</dbReference>
<name>A0A430FX40_9BIFI</name>
<dbReference type="PANTHER" id="PTHR13929">
    <property type="entry name" value="1,4-DIHYDROXY-2-NAPHTHOATE OCTAPRENYLTRANSFERASE"/>
    <property type="match status" value="1"/>
</dbReference>
<dbReference type="GO" id="GO:0009234">
    <property type="term" value="P:menaquinone biosynthetic process"/>
    <property type="evidence" value="ECO:0007669"/>
    <property type="project" value="UniProtKB-UniRule"/>
</dbReference>
<dbReference type="AlphaFoldDB" id="A0A430FX40"/>
<dbReference type="PIRSF" id="PIRSF005355">
    <property type="entry name" value="UBIAD1"/>
    <property type="match status" value="1"/>
</dbReference>
<feature type="transmembrane region" description="Helical" evidence="8">
    <location>
        <begin position="256"/>
        <end position="277"/>
    </location>
</feature>
<comment type="function">
    <text evidence="8">Conversion of 1,4-dihydroxy-2-naphthoate (DHNA) to demethylmenaquinone (DMK).</text>
</comment>
<dbReference type="PROSITE" id="PS51257">
    <property type="entry name" value="PROKAR_LIPOPROTEIN"/>
    <property type="match status" value="1"/>
</dbReference>
<feature type="transmembrane region" description="Helical" evidence="8">
    <location>
        <begin position="189"/>
        <end position="207"/>
    </location>
</feature>
<feature type="transmembrane region" description="Helical" evidence="8">
    <location>
        <begin position="283"/>
        <end position="302"/>
    </location>
</feature>
<reference evidence="10 11" key="1">
    <citation type="submission" date="2018-09" db="EMBL/GenBank/DDBJ databases">
        <title>Characterization of the phylogenetic diversity of five novel species belonging to the genus Bifidobacterium.</title>
        <authorList>
            <person name="Lugli G.A."/>
            <person name="Duranti S."/>
            <person name="Milani C."/>
        </authorList>
    </citation>
    <scope>NUCLEOTIDE SEQUENCE [LARGE SCALE GENOMIC DNA]</scope>
    <source>
        <strain evidence="10 11">2033B</strain>
    </source>
</reference>
<evidence type="ECO:0000256" key="1">
    <source>
        <dbReference type="ARBA" id="ARBA00004141"/>
    </source>
</evidence>
<keyword evidence="3 8" id="KW-1003">Cell membrane</keyword>
<keyword evidence="7 8" id="KW-0472">Membrane</keyword>
<evidence type="ECO:0000256" key="2">
    <source>
        <dbReference type="ARBA" id="ARBA00022428"/>
    </source>
</evidence>
<evidence type="ECO:0000256" key="9">
    <source>
        <dbReference type="NCBIfam" id="TIGR00751"/>
    </source>
</evidence>
<dbReference type="GO" id="GO:0042371">
    <property type="term" value="P:vitamin K biosynthetic process"/>
    <property type="evidence" value="ECO:0007669"/>
    <property type="project" value="TreeGrafter"/>
</dbReference>
<feature type="transmembrane region" description="Helical" evidence="8">
    <location>
        <begin position="21"/>
        <end position="39"/>
    </location>
</feature>
<keyword evidence="11" id="KW-1185">Reference proteome</keyword>
<evidence type="ECO:0000256" key="8">
    <source>
        <dbReference type="HAMAP-Rule" id="MF_01937"/>
    </source>
</evidence>
<comment type="caution">
    <text evidence="10">The sequence shown here is derived from an EMBL/GenBank/DDBJ whole genome shotgun (WGS) entry which is preliminary data.</text>
</comment>
<evidence type="ECO:0000313" key="11">
    <source>
        <dbReference type="Proteomes" id="UP000287470"/>
    </source>
</evidence>
<comment type="subcellular location">
    <subcellularLocation>
        <location evidence="8">Cell membrane</location>
        <topology evidence="8">Multi-pass membrane protein</topology>
    </subcellularLocation>
    <subcellularLocation>
        <location evidence="1">Membrane</location>
        <topology evidence="1">Multi-pass membrane protein</topology>
    </subcellularLocation>
</comment>
<evidence type="ECO:0000313" key="10">
    <source>
        <dbReference type="EMBL" id="RSX58849.1"/>
    </source>
</evidence>
<dbReference type="UniPathway" id="UPA00079">
    <property type="reaction ID" value="UER00168"/>
</dbReference>
<evidence type="ECO:0000256" key="7">
    <source>
        <dbReference type="ARBA" id="ARBA00023136"/>
    </source>
</evidence>
<protein>
    <recommendedName>
        <fullName evidence="8 9">1,4-dihydroxy-2-naphthoate octaprenyltransferase</fullName>
        <shortName evidence="8">DHNA-octaprenyltransferase</shortName>
        <ecNumber evidence="8 9">2.5.1.74</ecNumber>
    </recommendedName>
</protein>
<comment type="pathway">
    <text evidence="8">Quinol/quinone metabolism; menaquinone biosynthesis; menaquinol from 1,4-dihydroxy-2-naphthoate: step 1/2.</text>
</comment>
<evidence type="ECO:0000256" key="5">
    <source>
        <dbReference type="ARBA" id="ARBA00022692"/>
    </source>
</evidence>
<dbReference type="InterPro" id="IPR000537">
    <property type="entry name" value="UbiA_prenyltransferase"/>
</dbReference>
<sequence length="330" mass="34496">MIGGMTRGTMGLWIRGMRPRTLPASVAPVIVGACCAWMLDLRDVCDASRPLLERCVAPAVSDQNPMTTAGTPRFWLIAILCAVVAVGMQVAVNFANDYSDGIRGTDDGRGAAESATGSPQRLVASGLVPPRHVLAAAGIAAAVACVAGVGVAAVSGRWWLIVVGALCLPAGWCYTGGRHPYGYRGLGEVFVFVFFGLVATLGTQAALVGRIDAAGMIGAVGVGLESVTLLMVNNLRDLDADREHGKRTLAVRLGECGARRALAVCTLAGAVCAYATAALTRPAAVSSCYVMLVFATCVWGHVRYHDWRRALTFAGFQPLLFAAVTLVCAW</sequence>
<dbReference type="Gene3D" id="1.10.357.140">
    <property type="entry name" value="UbiA prenyltransferase"/>
    <property type="match status" value="1"/>
</dbReference>
<evidence type="ECO:0000256" key="6">
    <source>
        <dbReference type="ARBA" id="ARBA00022989"/>
    </source>
</evidence>
<feature type="transmembrane region" description="Helical" evidence="8">
    <location>
        <begin position="158"/>
        <end position="177"/>
    </location>
</feature>
<dbReference type="GO" id="GO:0046428">
    <property type="term" value="F:1,4-dihydroxy-2-naphthoate polyprenyltransferase activity"/>
    <property type="evidence" value="ECO:0007669"/>
    <property type="project" value="UniProtKB-UniRule"/>
</dbReference>
<dbReference type="HAMAP" id="MF_01937">
    <property type="entry name" value="MenA_1"/>
    <property type="match status" value="1"/>
</dbReference>
<dbReference type="CDD" id="cd13962">
    <property type="entry name" value="PT_UbiA_UBIAD1"/>
    <property type="match status" value="1"/>
</dbReference>
<dbReference type="EC" id="2.5.1.74" evidence="8 9"/>
<accession>A0A430FX40</accession>
<feature type="transmembrane region" description="Helical" evidence="8">
    <location>
        <begin position="74"/>
        <end position="95"/>
    </location>
</feature>
<dbReference type="NCBIfam" id="TIGR00751">
    <property type="entry name" value="menA"/>
    <property type="match status" value="1"/>
</dbReference>